<organism evidence="2 3">
    <name type="scientific">Mycena albidolilacea</name>
    <dbReference type="NCBI Taxonomy" id="1033008"/>
    <lineage>
        <taxon>Eukaryota</taxon>
        <taxon>Fungi</taxon>
        <taxon>Dikarya</taxon>
        <taxon>Basidiomycota</taxon>
        <taxon>Agaricomycotina</taxon>
        <taxon>Agaricomycetes</taxon>
        <taxon>Agaricomycetidae</taxon>
        <taxon>Agaricales</taxon>
        <taxon>Marasmiineae</taxon>
        <taxon>Mycenaceae</taxon>
        <taxon>Mycena</taxon>
    </lineage>
</organism>
<dbReference type="AlphaFoldDB" id="A0AAD7F2J3"/>
<sequence length="261" mass="29647">MEDSENLKKTRLAVAKKTRDAVSCRKRQRGRKEEVNRLGFGRRRVRYPGTRIAMPLGRFRVGRWSSIKKRDHPFWDSGRKSTPPDFWGVTLPRVESTRHESTNSKIISRSQFNCDSVIYITIPLALPGLSINAHARIIRVIAEIISISSPTEPEAQYTNAIANYTPCGILSSLLEVECEDVEGASFHRYEQSLGISRDYKHDTDKSGARERSRGRGREKPGVWLSEGLKEQLSTQITEGTLNGVFRLRGDGWLRITDCWGD</sequence>
<feature type="region of interest" description="Disordered" evidence="1">
    <location>
        <begin position="199"/>
        <end position="220"/>
    </location>
</feature>
<dbReference type="EMBL" id="JARIHO010000005">
    <property type="protein sequence ID" value="KAJ7361404.1"/>
    <property type="molecule type" value="Genomic_DNA"/>
</dbReference>
<evidence type="ECO:0000313" key="3">
    <source>
        <dbReference type="Proteomes" id="UP001218218"/>
    </source>
</evidence>
<comment type="caution">
    <text evidence="2">The sequence shown here is derived from an EMBL/GenBank/DDBJ whole genome shotgun (WGS) entry which is preliminary data.</text>
</comment>
<evidence type="ECO:0000256" key="1">
    <source>
        <dbReference type="SAM" id="MobiDB-lite"/>
    </source>
</evidence>
<evidence type="ECO:0000313" key="2">
    <source>
        <dbReference type="EMBL" id="KAJ7361404.1"/>
    </source>
</evidence>
<keyword evidence="3" id="KW-1185">Reference proteome</keyword>
<name>A0AAD7F2J3_9AGAR</name>
<accession>A0AAD7F2J3</accession>
<dbReference type="Proteomes" id="UP001218218">
    <property type="component" value="Unassembled WGS sequence"/>
</dbReference>
<gene>
    <name evidence="2" type="ORF">DFH08DRAFT_800722</name>
</gene>
<proteinExistence type="predicted"/>
<reference evidence="2" key="1">
    <citation type="submission" date="2023-03" db="EMBL/GenBank/DDBJ databases">
        <title>Massive genome expansion in bonnet fungi (Mycena s.s.) driven by repeated elements and novel gene families across ecological guilds.</title>
        <authorList>
            <consortium name="Lawrence Berkeley National Laboratory"/>
            <person name="Harder C.B."/>
            <person name="Miyauchi S."/>
            <person name="Viragh M."/>
            <person name="Kuo A."/>
            <person name="Thoen E."/>
            <person name="Andreopoulos B."/>
            <person name="Lu D."/>
            <person name="Skrede I."/>
            <person name="Drula E."/>
            <person name="Henrissat B."/>
            <person name="Morin E."/>
            <person name="Kohler A."/>
            <person name="Barry K."/>
            <person name="LaButti K."/>
            <person name="Morin E."/>
            <person name="Salamov A."/>
            <person name="Lipzen A."/>
            <person name="Mereny Z."/>
            <person name="Hegedus B."/>
            <person name="Baldrian P."/>
            <person name="Stursova M."/>
            <person name="Weitz H."/>
            <person name="Taylor A."/>
            <person name="Grigoriev I.V."/>
            <person name="Nagy L.G."/>
            <person name="Martin F."/>
            <person name="Kauserud H."/>
        </authorList>
    </citation>
    <scope>NUCLEOTIDE SEQUENCE</scope>
    <source>
        <strain evidence="2">CBHHK002</strain>
    </source>
</reference>
<protein>
    <submittedName>
        <fullName evidence="2">Uncharacterized protein</fullName>
    </submittedName>
</protein>